<organism evidence="2 3">
    <name type="scientific">Jiella sonneratiae</name>
    <dbReference type="NCBI Taxonomy" id="2816856"/>
    <lineage>
        <taxon>Bacteria</taxon>
        <taxon>Pseudomonadati</taxon>
        <taxon>Pseudomonadota</taxon>
        <taxon>Alphaproteobacteria</taxon>
        <taxon>Hyphomicrobiales</taxon>
        <taxon>Aurantimonadaceae</taxon>
        <taxon>Jiella</taxon>
    </lineage>
</organism>
<dbReference type="SUPFAM" id="SSF53335">
    <property type="entry name" value="S-adenosyl-L-methionine-dependent methyltransferases"/>
    <property type="match status" value="1"/>
</dbReference>
<reference evidence="2 3" key="1">
    <citation type="submission" date="2021-03" db="EMBL/GenBank/DDBJ databases">
        <title>Whole genome sequence of Jiella sp. MQZ13P-4.</title>
        <authorList>
            <person name="Tuo L."/>
        </authorList>
    </citation>
    <scope>NUCLEOTIDE SEQUENCE [LARGE SCALE GENOMIC DNA]</scope>
    <source>
        <strain evidence="2 3">MQZ13P-4</strain>
    </source>
</reference>
<dbReference type="RefSeq" id="WP_207351882.1">
    <property type="nucleotide sequence ID" value="NZ_JAFMPY010000018.1"/>
</dbReference>
<keyword evidence="3" id="KW-1185">Reference proteome</keyword>
<dbReference type="Proteomes" id="UP000664288">
    <property type="component" value="Unassembled WGS sequence"/>
</dbReference>
<sequence>MTSKSKPVPSHSVYVVEGDGDRTFWTKVGSACRHDDGDGFNLKLTALPIDGRLVIRNAKAKSDREAGQRVPSPPPGGADTPRNTVILGDCVTVMATLPAGSVDFILTDPPYAVRYRSRDGERLLGDDRTDWPESGFG</sequence>
<evidence type="ECO:0008006" key="4">
    <source>
        <dbReference type="Google" id="ProtNLM"/>
    </source>
</evidence>
<proteinExistence type="predicted"/>
<dbReference type="InterPro" id="IPR002052">
    <property type="entry name" value="DNA_methylase_N6_adenine_CS"/>
</dbReference>
<protein>
    <recommendedName>
        <fullName evidence="4">DNA methylase N-4/N-6 domain-containing protein</fullName>
    </recommendedName>
</protein>
<evidence type="ECO:0000313" key="2">
    <source>
        <dbReference type="EMBL" id="MBO0905224.1"/>
    </source>
</evidence>
<dbReference type="EMBL" id="JAFMPY010000018">
    <property type="protein sequence ID" value="MBO0905224.1"/>
    <property type="molecule type" value="Genomic_DNA"/>
</dbReference>
<dbReference type="PROSITE" id="PS00092">
    <property type="entry name" value="N6_MTASE"/>
    <property type="match status" value="1"/>
</dbReference>
<dbReference type="InterPro" id="IPR029063">
    <property type="entry name" value="SAM-dependent_MTases_sf"/>
</dbReference>
<evidence type="ECO:0000256" key="1">
    <source>
        <dbReference type="SAM" id="MobiDB-lite"/>
    </source>
</evidence>
<comment type="caution">
    <text evidence="2">The sequence shown here is derived from an EMBL/GenBank/DDBJ whole genome shotgun (WGS) entry which is preliminary data.</text>
</comment>
<gene>
    <name evidence="2" type="ORF">J1C47_16385</name>
</gene>
<name>A0ABS3J6D6_9HYPH</name>
<accession>A0ABS3J6D6</accession>
<dbReference type="Gene3D" id="3.40.50.150">
    <property type="entry name" value="Vaccinia Virus protein VP39"/>
    <property type="match status" value="1"/>
</dbReference>
<feature type="region of interest" description="Disordered" evidence="1">
    <location>
        <begin position="59"/>
        <end position="83"/>
    </location>
</feature>
<evidence type="ECO:0000313" key="3">
    <source>
        <dbReference type="Proteomes" id="UP000664288"/>
    </source>
</evidence>